<keyword evidence="3" id="KW-0238">DNA-binding</keyword>
<dbReference type="Pfam" id="PF00126">
    <property type="entry name" value="HTH_1"/>
    <property type="match status" value="1"/>
</dbReference>
<gene>
    <name evidence="7" type="ORF">GCM10023353_33510</name>
</gene>
<name>A0ABP9D269_9ACTN</name>
<dbReference type="SUPFAM" id="SSF46785">
    <property type="entry name" value="Winged helix' DNA-binding domain"/>
    <property type="match status" value="1"/>
</dbReference>
<evidence type="ECO:0000313" key="7">
    <source>
        <dbReference type="EMBL" id="GAA4822348.1"/>
    </source>
</evidence>
<dbReference type="PROSITE" id="PS50931">
    <property type="entry name" value="HTH_LYSR"/>
    <property type="match status" value="1"/>
</dbReference>
<reference evidence="8" key="1">
    <citation type="journal article" date="2019" name="Int. J. Syst. Evol. Microbiol.">
        <title>The Global Catalogue of Microorganisms (GCM) 10K type strain sequencing project: providing services to taxonomists for standard genome sequencing and annotation.</title>
        <authorList>
            <consortium name="The Broad Institute Genomics Platform"/>
            <consortium name="The Broad Institute Genome Sequencing Center for Infectious Disease"/>
            <person name="Wu L."/>
            <person name="Ma J."/>
        </authorList>
    </citation>
    <scope>NUCLEOTIDE SEQUENCE [LARGE SCALE GENOMIC DNA]</scope>
    <source>
        <strain evidence="8">JCM 18542</strain>
    </source>
</reference>
<dbReference type="Proteomes" id="UP001500839">
    <property type="component" value="Unassembled WGS sequence"/>
</dbReference>
<dbReference type="InterPro" id="IPR036390">
    <property type="entry name" value="WH_DNA-bd_sf"/>
</dbReference>
<evidence type="ECO:0000256" key="2">
    <source>
        <dbReference type="ARBA" id="ARBA00023015"/>
    </source>
</evidence>
<evidence type="ECO:0000256" key="4">
    <source>
        <dbReference type="ARBA" id="ARBA00023163"/>
    </source>
</evidence>
<evidence type="ECO:0000256" key="3">
    <source>
        <dbReference type="ARBA" id="ARBA00023125"/>
    </source>
</evidence>
<dbReference type="RefSeq" id="WP_200174767.1">
    <property type="nucleotide sequence ID" value="NZ_BAABKQ010000001.1"/>
</dbReference>
<evidence type="ECO:0000259" key="6">
    <source>
        <dbReference type="PROSITE" id="PS50931"/>
    </source>
</evidence>
<comment type="similarity">
    <text evidence="1">Belongs to the LysR transcriptional regulatory family.</text>
</comment>
<dbReference type="SUPFAM" id="SSF53850">
    <property type="entry name" value="Periplasmic binding protein-like II"/>
    <property type="match status" value="1"/>
</dbReference>
<dbReference type="InterPro" id="IPR000847">
    <property type="entry name" value="LysR_HTH_N"/>
</dbReference>
<dbReference type="InterPro" id="IPR036388">
    <property type="entry name" value="WH-like_DNA-bd_sf"/>
</dbReference>
<evidence type="ECO:0000313" key="8">
    <source>
        <dbReference type="Proteomes" id="UP001500839"/>
    </source>
</evidence>
<dbReference type="PANTHER" id="PTHR30126">
    <property type="entry name" value="HTH-TYPE TRANSCRIPTIONAL REGULATOR"/>
    <property type="match status" value="1"/>
</dbReference>
<accession>A0ABP9D269</accession>
<feature type="domain" description="HTH lysR-type" evidence="6">
    <location>
        <begin position="6"/>
        <end position="63"/>
    </location>
</feature>
<protein>
    <submittedName>
        <fullName evidence="7">LysR family transcriptional regulator</fullName>
    </submittedName>
</protein>
<dbReference type="Gene3D" id="3.40.190.10">
    <property type="entry name" value="Periplasmic binding protein-like II"/>
    <property type="match status" value="2"/>
</dbReference>
<proteinExistence type="inferred from homology"/>
<keyword evidence="4" id="KW-0804">Transcription</keyword>
<keyword evidence="8" id="KW-1185">Reference proteome</keyword>
<organism evidence="7 8">
    <name type="scientific">Tomitella cavernea</name>
    <dbReference type="NCBI Taxonomy" id="1387982"/>
    <lineage>
        <taxon>Bacteria</taxon>
        <taxon>Bacillati</taxon>
        <taxon>Actinomycetota</taxon>
        <taxon>Actinomycetes</taxon>
        <taxon>Mycobacteriales</taxon>
        <taxon>Tomitella</taxon>
    </lineage>
</organism>
<evidence type="ECO:0000256" key="5">
    <source>
        <dbReference type="SAM" id="MobiDB-lite"/>
    </source>
</evidence>
<keyword evidence="2" id="KW-0805">Transcription regulation</keyword>
<feature type="region of interest" description="Disordered" evidence="5">
    <location>
        <begin position="287"/>
        <end position="306"/>
    </location>
</feature>
<sequence length="306" mass="33074">MTQEWPDLTVLELLVGIDDLGSLGASARRIGMAQPNATRRLRGLETRLGLPLLDRNPRGSRLTPQGTVIAHWARELLADAERLLDAASALRGERESELGIGASMTVAEHLVPSWLGAFREQHPDVRVHLRVQNSTEVAAAVLAGEHDVGFIESPHVAKGLHTTVVGQDRLTVIVHPDHRWARLRRPLTVTELAAAPLVVREAGSGTRTTLDVALADFPRPAPLLELGSSAAVRTSVLAGVGPAVLSTLATAPWIASGVLHEVQVQDLDLRRTLRAVWRSPRTLGGPAGDLVNQARRSRLPQYLPEH</sequence>
<dbReference type="EMBL" id="BAABKQ010000001">
    <property type="protein sequence ID" value="GAA4822348.1"/>
    <property type="molecule type" value="Genomic_DNA"/>
</dbReference>
<dbReference type="Pfam" id="PF03466">
    <property type="entry name" value="LysR_substrate"/>
    <property type="match status" value="1"/>
</dbReference>
<dbReference type="InterPro" id="IPR005119">
    <property type="entry name" value="LysR_subst-bd"/>
</dbReference>
<dbReference type="PANTHER" id="PTHR30126:SF39">
    <property type="entry name" value="HTH-TYPE TRANSCRIPTIONAL REGULATOR CYSL"/>
    <property type="match status" value="1"/>
</dbReference>
<evidence type="ECO:0000256" key="1">
    <source>
        <dbReference type="ARBA" id="ARBA00009437"/>
    </source>
</evidence>
<dbReference type="Gene3D" id="1.10.10.10">
    <property type="entry name" value="Winged helix-like DNA-binding domain superfamily/Winged helix DNA-binding domain"/>
    <property type="match status" value="1"/>
</dbReference>
<comment type="caution">
    <text evidence="7">The sequence shown here is derived from an EMBL/GenBank/DDBJ whole genome shotgun (WGS) entry which is preliminary data.</text>
</comment>